<protein>
    <submittedName>
        <fullName evidence="2">Uncharacterized protein</fullName>
    </submittedName>
</protein>
<accession>A0AAV2P7F2</accession>
<dbReference type="EMBL" id="OZ034831">
    <property type="protein sequence ID" value="CAL1688508.1"/>
    <property type="molecule type" value="Genomic_DNA"/>
</dbReference>
<evidence type="ECO:0000313" key="2">
    <source>
        <dbReference type="EMBL" id="CAL1688508.1"/>
    </source>
</evidence>
<keyword evidence="3" id="KW-1185">Reference proteome</keyword>
<dbReference type="Proteomes" id="UP001497644">
    <property type="component" value="Chromosome 8"/>
</dbReference>
<proteinExistence type="predicted"/>
<reference evidence="2" key="1">
    <citation type="submission" date="2024-04" db="EMBL/GenBank/DDBJ databases">
        <authorList>
            <consortium name="Molecular Ecology Group"/>
        </authorList>
    </citation>
    <scope>NUCLEOTIDE SEQUENCE</scope>
</reference>
<evidence type="ECO:0000256" key="1">
    <source>
        <dbReference type="SAM" id="MobiDB-lite"/>
    </source>
</evidence>
<evidence type="ECO:0000313" key="3">
    <source>
        <dbReference type="Proteomes" id="UP001497644"/>
    </source>
</evidence>
<sequence>MKWHDKRANTVDFAETTETGKTDRRRGREGGDVATKPKVILDYNLGTQSTDVSDQMSYYAATRDDQLQDRELYVFDSRLHCAEYLAICVIN</sequence>
<dbReference type="AlphaFoldDB" id="A0AAV2P7F2"/>
<feature type="compositionally biased region" description="Basic and acidic residues" evidence="1">
    <location>
        <begin position="18"/>
        <end position="31"/>
    </location>
</feature>
<organism evidence="2 3">
    <name type="scientific">Lasius platythorax</name>
    <dbReference type="NCBI Taxonomy" id="488582"/>
    <lineage>
        <taxon>Eukaryota</taxon>
        <taxon>Metazoa</taxon>
        <taxon>Ecdysozoa</taxon>
        <taxon>Arthropoda</taxon>
        <taxon>Hexapoda</taxon>
        <taxon>Insecta</taxon>
        <taxon>Pterygota</taxon>
        <taxon>Neoptera</taxon>
        <taxon>Endopterygota</taxon>
        <taxon>Hymenoptera</taxon>
        <taxon>Apocrita</taxon>
        <taxon>Aculeata</taxon>
        <taxon>Formicoidea</taxon>
        <taxon>Formicidae</taxon>
        <taxon>Formicinae</taxon>
        <taxon>Lasius</taxon>
        <taxon>Lasius</taxon>
    </lineage>
</organism>
<feature type="region of interest" description="Disordered" evidence="1">
    <location>
        <begin position="1"/>
        <end position="34"/>
    </location>
</feature>
<name>A0AAV2P7F2_9HYME</name>
<gene>
    <name evidence="2" type="ORF">LPLAT_LOCUS13560</name>
</gene>